<gene>
    <name evidence="2" type="ORF">AQJ11_13200</name>
</gene>
<evidence type="ECO:0000313" key="2">
    <source>
        <dbReference type="EMBL" id="KUN28494.1"/>
    </source>
</evidence>
<organism evidence="2 3">
    <name type="scientific">Streptomyces corchorusii</name>
    <name type="common">Streptomyces chibaensis</name>
    <dbReference type="NCBI Taxonomy" id="1903"/>
    <lineage>
        <taxon>Bacteria</taxon>
        <taxon>Bacillati</taxon>
        <taxon>Actinomycetota</taxon>
        <taxon>Actinomycetes</taxon>
        <taxon>Kitasatosporales</taxon>
        <taxon>Streptomycetaceae</taxon>
        <taxon>Streptomyces</taxon>
    </lineage>
</organism>
<accession>A0A117QHF2</accession>
<sequence>MTDDLDGVLADPARLLTADRAALRDHLSDDDRARGVGGEVFLQAEAIFGGAEVTPAEFASWLHFAAKATGHDAYADRIAAAGPGMPWRTVWAWWRPAHWFPVHPSLNGDYFRVRRCVDGDRELVEVTDQRGALWLDAATGHRVTGVDEAALTDAPSATGAAEAPALYDLDLFLPEEWVGAVAFATDGGRTRHLVESVHGIAVVETDPDALRDWPRGVGLDPTSAEEPPPGPAPAVRRSTGPLTAARVDDAFGGARHVVRIAESDLPEGLVHAGSRRYLRDVGLPAWWVCHSAQYETHPLDAMRPPAEGALPDGSLPDGVAAADLIAFGTTEYGELYLHRHDGTVHIRSRLTRRTDEVLVPLAPDLDVFTRALEAVDRYRNACWHPYPVEGGQEDVTELFLTELAELAPDLSDQDTTTGRVWSWLYAGITELGVDGY</sequence>
<reference evidence="2 3" key="1">
    <citation type="submission" date="2015-10" db="EMBL/GenBank/DDBJ databases">
        <title>Draft genome sequence of Streptomyces corchorusii DSM 40340, type strain for the species Streptomyces corchorusii.</title>
        <authorList>
            <person name="Ruckert C."/>
            <person name="Winkler A."/>
            <person name="Kalinowski J."/>
            <person name="Kampfer P."/>
            <person name="Glaeser S."/>
        </authorList>
    </citation>
    <scope>NUCLEOTIDE SEQUENCE [LARGE SCALE GENOMIC DNA]</scope>
    <source>
        <strain evidence="2 3">DSM 40340</strain>
    </source>
</reference>
<comment type="caution">
    <text evidence="2">The sequence shown here is derived from an EMBL/GenBank/DDBJ whole genome shotgun (WGS) entry which is preliminary data.</text>
</comment>
<dbReference type="Proteomes" id="UP000053398">
    <property type="component" value="Unassembled WGS sequence"/>
</dbReference>
<proteinExistence type="predicted"/>
<dbReference type="RefSeq" id="WP_059263445.1">
    <property type="nucleotide sequence ID" value="NZ_KQ948355.1"/>
</dbReference>
<evidence type="ECO:0000313" key="3">
    <source>
        <dbReference type="Proteomes" id="UP000053398"/>
    </source>
</evidence>
<dbReference type="AlphaFoldDB" id="A0A117QHF2"/>
<name>A0A117QHF2_STRCK</name>
<dbReference type="Pfam" id="PF14435">
    <property type="entry name" value="SUKH-4"/>
    <property type="match status" value="1"/>
</dbReference>
<evidence type="ECO:0008006" key="4">
    <source>
        <dbReference type="Google" id="ProtNLM"/>
    </source>
</evidence>
<feature type="region of interest" description="Disordered" evidence="1">
    <location>
        <begin position="211"/>
        <end position="238"/>
    </location>
</feature>
<keyword evidence="3" id="KW-1185">Reference proteome</keyword>
<evidence type="ECO:0000256" key="1">
    <source>
        <dbReference type="SAM" id="MobiDB-lite"/>
    </source>
</evidence>
<dbReference type="InterPro" id="IPR025851">
    <property type="entry name" value="SUKH-4"/>
</dbReference>
<protein>
    <recommendedName>
        <fullName evidence="4">SUKH-4 immunity protein of toxin-antitoxin system</fullName>
    </recommendedName>
</protein>
<dbReference type="EMBL" id="LMWP01000014">
    <property type="protein sequence ID" value="KUN28494.1"/>
    <property type="molecule type" value="Genomic_DNA"/>
</dbReference>